<protein>
    <submittedName>
        <fullName evidence="8">Putative oligoendopeptidase F</fullName>
    </submittedName>
</protein>
<comment type="caution">
    <text evidence="8">The sequence shown here is derived from an EMBL/GenBank/DDBJ whole genome shotgun (WGS) entry which is preliminary data.</text>
</comment>
<dbReference type="Proteomes" id="UP000324800">
    <property type="component" value="Unassembled WGS sequence"/>
</dbReference>
<organism evidence="8 9">
    <name type="scientific">Streblomastix strix</name>
    <dbReference type="NCBI Taxonomy" id="222440"/>
    <lineage>
        <taxon>Eukaryota</taxon>
        <taxon>Metamonada</taxon>
        <taxon>Preaxostyla</taxon>
        <taxon>Oxymonadida</taxon>
        <taxon>Streblomastigidae</taxon>
        <taxon>Streblomastix</taxon>
    </lineage>
</organism>
<keyword evidence="1 6" id="KW-0645">Protease</keyword>
<keyword evidence="3 6" id="KW-0378">Hydrolase</keyword>
<keyword evidence="4 6" id="KW-0862">Zinc</keyword>
<dbReference type="Gene3D" id="1.10.1370.20">
    <property type="entry name" value="Oligoendopeptidase f, C-terminal domain"/>
    <property type="match status" value="1"/>
</dbReference>
<reference evidence="8 9" key="1">
    <citation type="submission" date="2019-03" db="EMBL/GenBank/DDBJ databases">
        <title>Single cell metagenomics reveals metabolic interactions within the superorganism composed of flagellate Streblomastix strix and complex community of Bacteroidetes bacteria on its surface.</title>
        <authorList>
            <person name="Treitli S.C."/>
            <person name="Kolisko M."/>
            <person name="Husnik F."/>
            <person name="Keeling P."/>
            <person name="Hampl V."/>
        </authorList>
    </citation>
    <scope>NUCLEOTIDE SEQUENCE [LARGE SCALE GENOMIC DNA]</scope>
    <source>
        <strain evidence="8">ST1C</strain>
    </source>
</reference>
<evidence type="ECO:0000313" key="8">
    <source>
        <dbReference type="EMBL" id="KAA6393481.1"/>
    </source>
</evidence>
<dbReference type="EMBL" id="SNRW01002218">
    <property type="protein sequence ID" value="KAA6393481.1"/>
    <property type="molecule type" value="Genomic_DNA"/>
</dbReference>
<dbReference type="GO" id="GO:0046872">
    <property type="term" value="F:metal ion binding"/>
    <property type="evidence" value="ECO:0007669"/>
    <property type="project" value="UniProtKB-UniRule"/>
</dbReference>
<gene>
    <name evidence="8" type="ORF">EZS28_010995</name>
</gene>
<sequence>MEKAQKEGNKEMEIFLIDNLIQKFRGTIIRQTQFAEFELDLHSIAETGNDGLSPDVMSSLFSRLNSEYYGYGNQIDGSSYKYPHSFHASPQSAFDFLRVPHFFYNFYVYKYATSMSVSNVLSQRILNGSTQERQENLHKLFILLKAGCSKPPLEIMADAGVDIRTPKPFVESLEFMEKLIERLDELTTEQHI</sequence>
<proteinExistence type="inferred from homology"/>
<accession>A0A5J4WF43</accession>
<dbReference type="GO" id="GO:0004222">
    <property type="term" value="F:metalloendopeptidase activity"/>
    <property type="evidence" value="ECO:0007669"/>
    <property type="project" value="InterPro"/>
</dbReference>
<name>A0A5J4WF43_9EUKA</name>
<evidence type="ECO:0000256" key="6">
    <source>
        <dbReference type="RuleBase" id="RU003435"/>
    </source>
</evidence>
<comment type="cofactor">
    <cofactor evidence="6">
        <name>Zn(2+)</name>
        <dbReference type="ChEBI" id="CHEBI:29105"/>
    </cofactor>
    <text evidence="6">Binds 1 zinc ion.</text>
</comment>
<dbReference type="GO" id="GO:0006508">
    <property type="term" value="P:proteolysis"/>
    <property type="evidence" value="ECO:0007669"/>
    <property type="project" value="UniProtKB-KW"/>
</dbReference>
<keyword evidence="2 6" id="KW-0479">Metal-binding</keyword>
<dbReference type="SUPFAM" id="SSF55486">
    <property type="entry name" value="Metalloproteases ('zincins'), catalytic domain"/>
    <property type="match status" value="1"/>
</dbReference>
<dbReference type="Pfam" id="PF01432">
    <property type="entry name" value="Peptidase_M3"/>
    <property type="match status" value="1"/>
</dbReference>
<feature type="domain" description="Peptidase M3A/M3B catalytic" evidence="7">
    <location>
        <begin position="4"/>
        <end position="174"/>
    </location>
</feature>
<evidence type="ECO:0000259" key="7">
    <source>
        <dbReference type="Pfam" id="PF01432"/>
    </source>
</evidence>
<dbReference type="AlphaFoldDB" id="A0A5J4WF43"/>
<dbReference type="InterPro" id="IPR042088">
    <property type="entry name" value="OligoPept_F_C"/>
</dbReference>
<evidence type="ECO:0000256" key="1">
    <source>
        <dbReference type="ARBA" id="ARBA00022670"/>
    </source>
</evidence>
<evidence type="ECO:0000256" key="4">
    <source>
        <dbReference type="ARBA" id="ARBA00022833"/>
    </source>
</evidence>
<evidence type="ECO:0000256" key="2">
    <source>
        <dbReference type="ARBA" id="ARBA00022723"/>
    </source>
</evidence>
<dbReference type="InterPro" id="IPR001567">
    <property type="entry name" value="Pept_M3A_M3B_dom"/>
</dbReference>
<evidence type="ECO:0000313" key="9">
    <source>
        <dbReference type="Proteomes" id="UP000324800"/>
    </source>
</evidence>
<evidence type="ECO:0000256" key="3">
    <source>
        <dbReference type="ARBA" id="ARBA00022801"/>
    </source>
</evidence>
<evidence type="ECO:0000256" key="5">
    <source>
        <dbReference type="ARBA" id="ARBA00023049"/>
    </source>
</evidence>
<keyword evidence="5 6" id="KW-0482">Metalloprotease</keyword>
<comment type="similarity">
    <text evidence="6">Belongs to the peptidase M3 family.</text>
</comment>
<dbReference type="OrthoDB" id="2445at2759"/>